<protein>
    <recommendedName>
        <fullName evidence="2">IS30 family transposase</fullName>
    </recommendedName>
</protein>
<reference evidence="1" key="1">
    <citation type="submission" date="2020-01" db="EMBL/GenBank/DDBJ databases">
        <authorList>
            <person name="Meier V. D."/>
            <person name="Meier V D."/>
        </authorList>
    </citation>
    <scope>NUCLEOTIDE SEQUENCE</scope>
    <source>
        <strain evidence="1">HLG_WM_MAG_12</strain>
    </source>
</reference>
<feature type="non-terminal residue" evidence="1">
    <location>
        <position position="1"/>
    </location>
</feature>
<dbReference type="PANTHER" id="PTHR10948:SF23">
    <property type="entry name" value="TRANSPOSASE INSI FOR INSERTION SEQUENCE ELEMENT IS30A-RELATED"/>
    <property type="match status" value="1"/>
</dbReference>
<name>A0A6S6T4G4_9BACT</name>
<organism evidence="1">
    <name type="scientific">uncultured Campylobacterales bacterium</name>
    <dbReference type="NCBI Taxonomy" id="352960"/>
    <lineage>
        <taxon>Bacteria</taxon>
        <taxon>Pseudomonadati</taxon>
        <taxon>Campylobacterota</taxon>
        <taxon>Epsilonproteobacteria</taxon>
        <taxon>Campylobacterales</taxon>
        <taxon>environmental samples</taxon>
    </lineage>
</organism>
<accession>A0A6S6T4G4</accession>
<dbReference type="InterPro" id="IPR051917">
    <property type="entry name" value="Transposase-Integrase"/>
</dbReference>
<dbReference type="GO" id="GO:0005829">
    <property type="term" value="C:cytosol"/>
    <property type="evidence" value="ECO:0007669"/>
    <property type="project" value="TreeGrafter"/>
</dbReference>
<gene>
    <name evidence="1" type="ORF">HELGO_WM23257</name>
</gene>
<dbReference type="GO" id="GO:0032196">
    <property type="term" value="P:transposition"/>
    <property type="evidence" value="ECO:0007669"/>
    <property type="project" value="TreeGrafter"/>
</dbReference>
<dbReference type="PANTHER" id="PTHR10948">
    <property type="entry name" value="TRANSPOSASE"/>
    <property type="match status" value="1"/>
</dbReference>
<evidence type="ECO:0000313" key="1">
    <source>
        <dbReference type="EMBL" id="CAA6813673.1"/>
    </source>
</evidence>
<dbReference type="EMBL" id="CACVAW010000057">
    <property type="protein sequence ID" value="CAA6813673.1"/>
    <property type="molecule type" value="Genomic_DNA"/>
</dbReference>
<proteinExistence type="predicted"/>
<dbReference type="InterPro" id="IPR012337">
    <property type="entry name" value="RNaseH-like_sf"/>
</dbReference>
<evidence type="ECO:0008006" key="2">
    <source>
        <dbReference type="Google" id="ProtNLM"/>
    </source>
</evidence>
<dbReference type="SUPFAM" id="SSF53098">
    <property type="entry name" value="Ribonuclease H-like"/>
    <property type="match status" value="1"/>
</dbReference>
<dbReference type="AlphaFoldDB" id="A0A6S6T4G4"/>
<dbReference type="GO" id="GO:0004803">
    <property type="term" value="F:transposase activity"/>
    <property type="evidence" value="ECO:0007669"/>
    <property type="project" value="TreeGrafter"/>
</dbReference>
<sequence length="60" mass="7119">NEHTNGLIRQYIPKKSEFDNISKEQIVTIAHKLNHRPRKSLNHKTPFEVFMHSFHQILVA</sequence>